<feature type="transmembrane region" description="Helical" evidence="16">
    <location>
        <begin position="467"/>
        <end position="489"/>
    </location>
</feature>
<evidence type="ECO:0000256" key="16">
    <source>
        <dbReference type="SAM" id="Phobius"/>
    </source>
</evidence>
<evidence type="ECO:0000256" key="11">
    <source>
        <dbReference type="ARBA" id="ARBA00023201"/>
    </source>
</evidence>
<keyword evidence="15" id="KW-0175">Coiled coil</keyword>
<evidence type="ECO:0000256" key="14">
    <source>
        <dbReference type="RuleBase" id="RU000679"/>
    </source>
</evidence>
<feature type="chain" id="PRO_5035810517" description="CBS domain-containing protein" evidence="17">
    <location>
        <begin position="20"/>
        <end position="887"/>
    </location>
</feature>
<dbReference type="Pfam" id="PF01595">
    <property type="entry name" value="CNNM"/>
    <property type="match status" value="1"/>
</dbReference>
<keyword evidence="9 16" id="KW-0472">Membrane</keyword>
<feature type="domain" description="CBS" evidence="18">
    <location>
        <begin position="260"/>
        <end position="323"/>
    </location>
</feature>
<dbReference type="PANTHER" id="PTHR12064">
    <property type="entry name" value="METAL TRANSPORTER CNNM"/>
    <property type="match status" value="1"/>
</dbReference>
<organism evidence="19 20">
    <name type="scientific">Meloidogyne graminicola</name>
    <dbReference type="NCBI Taxonomy" id="189291"/>
    <lineage>
        <taxon>Eukaryota</taxon>
        <taxon>Metazoa</taxon>
        <taxon>Ecdysozoa</taxon>
        <taxon>Nematoda</taxon>
        <taxon>Chromadorea</taxon>
        <taxon>Rhabditida</taxon>
        <taxon>Tylenchina</taxon>
        <taxon>Tylenchomorpha</taxon>
        <taxon>Tylenchoidea</taxon>
        <taxon>Meloidogynidae</taxon>
        <taxon>Meloidogyninae</taxon>
        <taxon>Meloidogyne</taxon>
    </lineage>
</organism>
<protein>
    <recommendedName>
        <fullName evidence="18">CBS domain-containing protein</fullName>
    </recommendedName>
</protein>
<gene>
    <name evidence="19" type="ORF">Mgra_00009194</name>
</gene>
<evidence type="ECO:0000256" key="4">
    <source>
        <dbReference type="ARBA" id="ARBA00022461"/>
    </source>
</evidence>
<dbReference type="GO" id="GO:0010960">
    <property type="term" value="P:magnesium ion homeostasis"/>
    <property type="evidence" value="ECO:0007669"/>
    <property type="project" value="InterPro"/>
</dbReference>
<evidence type="ECO:0000259" key="18">
    <source>
        <dbReference type="PROSITE" id="PS51371"/>
    </source>
</evidence>
<feature type="signal peptide" evidence="17">
    <location>
        <begin position="1"/>
        <end position="19"/>
    </location>
</feature>
<keyword evidence="17" id="KW-0732">Signal</keyword>
<dbReference type="Pfam" id="PF00858">
    <property type="entry name" value="ASC"/>
    <property type="match status" value="1"/>
</dbReference>
<keyword evidence="11 14" id="KW-0739">Sodium transport</keyword>
<dbReference type="EMBL" id="JABEBT010000141">
    <property type="protein sequence ID" value="KAF7629299.1"/>
    <property type="molecule type" value="Genomic_DNA"/>
</dbReference>
<dbReference type="InterPro" id="IPR001873">
    <property type="entry name" value="ENaC"/>
</dbReference>
<dbReference type="InterPro" id="IPR046342">
    <property type="entry name" value="CBS_dom_sf"/>
</dbReference>
<evidence type="ECO:0000256" key="17">
    <source>
        <dbReference type="SAM" id="SignalP"/>
    </source>
</evidence>
<evidence type="ECO:0000256" key="13">
    <source>
        <dbReference type="PROSITE-ProRule" id="PRU00703"/>
    </source>
</evidence>
<comment type="similarity">
    <text evidence="2 14">Belongs to the amiloride-sensitive sodium channel (TC 1.A.6) family.</text>
</comment>
<feature type="coiled-coil region" evidence="15">
    <location>
        <begin position="556"/>
        <end position="583"/>
    </location>
</feature>
<comment type="caution">
    <text evidence="19">The sequence shown here is derived from an EMBL/GenBank/DDBJ whole genome shotgun (WGS) entry which is preliminary data.</text>
</comment>
<keyword evidence="3 14" id="KW-0813">Transport</keyword>
<keyword evidence="6 16" id="KW-1133">Transmembrane helix</keyword>
<keyword evidence="13" id="KW-0129">CBS domain</keyword>
<evidence type="ECO:0000313" key="20">
    <source>
        <dbReference type="Proteomes" id="UP000605970"/>
    </source>
</evidence>
<keyword evidence="4 14" id="KW-0894">Sodium channel</keyword>
<dbReference type="PROSITE" id="PS51371">
    <property type="entry name" value="CBS"/>
    <property type="match status" value="1"/>
</dbReference>
<evidence type="ECO:0000313" key="19">
    <source>
        <dbReference type="EMBL" id="KAF7629299.1"/>
    </source>
</evidence>
<evidence type="ECO:0000256" key="8">
    <source>
        <dbReference type="ARBA" id="ARBA00023065"/>
    </source>
</evidence>
<reference evidence="19" key="1">
    <citation type="journal article" date="2020" name="Ecol. Evol.">
        <title>Genome structure and content of the rice root-knot nematode (Meloidogyne graminicola).</title>
        <authorList>
            <person name="Phan N.T."/>
            <person name="Danchin E.G.J."/>
            <person name="Klopp C."/>
            <person name="Perfus-Barbeoch L."/>
            <person name="Kozlowski D.K."/>
            <person name="Koutsovoulos G.D."/>
            <person name="Lopez-Roques C."/>
            <person name="Bouchez O."/>
            <person name="Zahm M."/>
            <person name="Besnard G."/>
            <person name="Bellafiore S."/>
        </authorList>
    </citation>
    <scope>NUCLEOTIDE SEQUENCE</scope>
    <source>
        <strain evidence="19">VN-18</strain>
    </source>
</reference>
<evidence type="ECO:0000256" key="7">
    <source>
        <dbReference type="ARBA" id="ARBA00023053"/>
    </source>
</evidence>
<keyword evidence="12 14" id="KW-0407">Ion channel</keyword>
<comment type="subcellular location">
    <subcellularLocation>
        <location evidence="1">Membrane</location>
        <topology evidence="1">Multi-pass membrane protein</topology>
    </subcellularLocation>
</comment>
<evidence type="ECO:0000256" key="5">
    <source>
        <dbReference type="ARBA" id="ARBA00022692"/>
    </source>
</evidence>
<evidence type="ECO:0000256" key="1">
    <source>
        <dbReference type="ARBA" id="ARBA00004141"/>
    </source>
</evidence>
<dbReference type="InterPro" id="IPR002550">
    <property type="entry name" value="CNNM"/>
</dbReference>
<proteinExistence type="inferred from homology"/>
<accession>A0A8S9ZDN5</accession>
<dbReference type="GO" id="GO:0005272">
    <property type="term" value="F:sodium channel activity"/>
    <property type="evidence" value="ECO:0007669"/>
    <property type="project" value="UniProtKB-KW"/>
</dbReference>
<evidence type="ECO:0000256" key="12">
    <source>
        <dbReference type="ARBA" id="ARBA00023303"/>
    </source>
</evidence>
<sequence length="887" mass="101940">MFLIFYLILFLINNLLIFGNNTVAAQQNSPFLHSVYESVTIKVYPQISGVRVEAPLHTNAFHTYESSGISVVEPGLNVRVVIFGMFLDRIALISFTTDNCLNPVFNISHNEFISHSEKLIELNAKFKEDEDAYRMCLLEKRDELSDIEEDLVLIDEMRTWIRATSDPPVHYMPEEIQMNVIVNSAISILLEDLTSGIIAFILASFGIVIFGEIVPQSICIKKGLQVGAKTIWLTSLLFIKDLALLKPNERFNVKTICDFYKHKLRFINEDTPLQIMLEEFKEGEYHLAIVYKEEKELNNKLIIGIITLEDIVEEILQAEIVDESDVVIDNKFRVKRLTKWQIEGKNLINSEEEKNKFKCLSTALIKVIINWLSINRSILFNEKIIDIKALCLLIRKNVHNIELGQSKSDFIKYSGIKDERIFLYKAGIPSDRFILLLEGKATIKFKKENTTFHGIRDSIATVGWLRALWICIIFFASMAALIGCGFIVWEFNTRPLSVTYSIKENVSLILPDIVICPFNRFNKTFLQFWNVSDHLSQYLELAFPQSSQHPFQYKSYKSLLEKIDELEEELNQLLIKINISFAEFVNKAAINCKAFFVNKSICDNVNELMTMAGKCFRISGEEQKNDGHGHAQKLIIRLPKHLYNPAPNQMLNNGILVKLAERNKGIDHDMSFVPAGVHAIIQLRATRFEFKHYPPHFLCREEEEESYSRVWCFEKCFLEKAEKECNCSLAAAARPGSLNICTPRQFFNCVYISLQFVDANIVDNNVAQCKTICLPPCRNWRFDKTISYANFPSEVAKHFVKDEGKWEDLQNTIILEVFYTTLDYTVIQQMLTITPSSFIAQLGGQWLRLTSQLGVSSSSRKSDDNNNNIKNIDYNYEINVDCITARV</sequence>
<evidence type="ECO:0000256" key="2">
    <source>
        <dbReference type="ARBA" id="ARBA00007193"/>
    </source>
</evidence>
<dbReference type="AlphaFoldDB" id="A0A8S9ZDN5"/>
<dbReference type="InterPro" id="IPR045095">
    <property type="entry name" value="ACDP"/>
</dbReference>
<dbReference type="OrthoDB" id="5874059at2759"/>
<evidence type="ECO:0000256" key="10">
    <source>
        <dbReference type="ARBA" id="ARBA00023180"/>
    </source>
</evidence>
<keyword evidence="5 14" id="KW-0812">Transmembrane</keyword>
<keyword evidence="8 14" id="KW-0406">Ion transport</keyword>
<evidence type="ECO:0000256" key="9">
    <source>
        <dbReference type="ARBA" id="ARBA00023136"/>
    </source>
</evidence>
<dbReference type="GO" id="GO:0005886">
    <property type="term" value="C:plasma membrane"/>
    <property type="evidence" value="ECO:0007669"/>
    <property type="project" value="TreeGrafter"/>
</dbReference>
<dbReference type="SUPFAM" id="SSF54631">
    <property type="entry name" value="CBS-domain pair"/>
    <property type="match status" value="1"/>
</dbReference>
<keyword evidence="20" id="KW-1185">Reference proteome</keyword>
<evidence type="ECO:0000256" key="15">
    <source>
        <dbReference type="SAM" id="Coils"/>
    </source>
</evidence>
<keyword evidence="10" id="KW-0325">Glycoprotein</keyword>
<evidence type="ECO:0000256" key="3">
    <source>
        <dbReference type="ARBA" id="ARBA00022448"/>
    </source>
</evidence>
<evidence type="ECO:0000256" key="6">
    <source>
        <dbReference type="ARBA" id="ARBA00022989"/>
    </source>
</evidence>
<name>A0A8S9ZDN5_9BILA</name>
<dbReference type="PANTHER" id="PTHR12064:SF94">
    <property type="entry name" value="UNEXTENDED PROTEIN"/>
    <property type="match status" value="1"/>
</dbReference>
<keyword evidence="7" id="KW-0915">Sodium</keyword>
<dbReference type="Proteomes" id="UP000605970">
    <property type="component" value="Unassembled WGS sequence"/>
</dbReference>
<dbReference type="Gene3D" id="3.10.580.10">
    <property type="entry name" value="CBS-domain"/>
    <property type="match status" value="1"/>
</dbReference>
<feature type="transmembrane region" description="Helical" evidence="16">
    <location>
        <begin position="193"/>
        <end position="214"/>
    </location>
</feature>
<dbReference type="InterPro" id="IPR000644">
    <property type="entry name" value="CBS_dom"/>
</dbReference>